<feature type="transmembrane region" description="Helical" evidence="1">
    <location>
        <begin position="7"/>
        <end position="27"/>
    </location>
</feature>
<comment type="caution">
    <text evidence="2">The sequence shown here is derived from an EMBL/GenBank/DDBJ whole genome shotgun (WGS) entry which is preliminary data.</text>
</comment>
<keyword evidence="1" id="KW-0472">Membrane</keyword>
<protein>
    <submittedName>
        <fullName evidence="2">Flagellar basal body-associated protein FliL</fullName>
    </submittedName>
</protein>
<keyword evidence="1" id="KW-1133">Transmembrane helix</keyword>
<evidence type="ECO:0000313" key="2">
    <source>
        <dbReference type="EMBL" id="MDR6725649.1"/>
    </source>
</evidence>
<sequence>MLNKKSILIALILGLIILILPVVLYLFTTSSS</sequence>
<dbReference type="AlphaFoldDB" id="A0AAP5H3J3"/>
<name>A0AAP5H3J3_PAEAM</name>
<organism evidence="2 3">
    <name type="scientific">Paenibacillus amylolyticus</name>
    <dbReference type="NCBI Taxonomy" id="1451"/>
    <lineage>
        <taxon>Bacteria</taxon>
        <taxon>Bacillati</taxon>
        <taxon>Bacillota</taxon>
        <taxon>Bacilli</taxon>
        <taxon>Bacillales</taxon>
        <taxon>Paenibacillaceae</taxon>
        <taxon>Paenibacillus</taxon>
    </lineage>
</organism>
<dbReference type="EMBL" id="JAVDTR010000012">
    <property type="protein sequence ID" value="MDR6725649.1"/>
    <property type="molecule type" value="Genomic_DNA"/>
</dbReference>
<proteinExistence type="predicted"/>
<evidence type="ECO:0000313" key="3">
    <source>
        <dbReference type="Proteomes" id="UP001254832"/>
    </source>
</evidence>
<keyword evidence="1" id="KW-0812">Transmembrane</keyword>
<keyword evidence="2" id="KW-0966">Cell projection</keyword>
<accession>A0AAP5H3J3</accession>
<keyword evidence="2" id="KW-0969">Cilium</keyword>
<keyword evidence="2" id="KW-0282">Flagellum</keyword>
<gene>
    <name evidence="2" type="ORF">J2W91_004151</name>
</gene>
<evidence type="ECO:0000256" key="1">
    <source>
        <dbReference type="SAM" id="Phobius"/>
    </source>
</evidence>
<dbReference type="Proteomes" id="UP001254832">
    <property type="component" value="Unassembled WGS sequence"/>
</dbReference>
<reference evidence="2" key="1">
    <citation type="submission" date="2023-07" db="EMBL/GenBank/DDBJ databases">
        <title>Sorghum-associated microbial communities from plants grown in Nebraska, USA.</title>
        <authorList>
            <person name="Schachtman D."/>
        </authorList>
    </citation>
    <scope>NUCLEOTIDE SEQUENCE</scope>
    <source>
        <strain evidence="2">BE80</strain>
    </source>
</reference>